<feature type="region of interest" description="Disordered" evidence="1">
    <location>
        <begin position="1"/>
        <end position="64"/>
    </location>
</feature>
<dbReference type="Proteomes" id="UP000246464">
    <property type="component" value="Chromosome 7"/>
</dbReference>
<gene>
    <name evidence="2" type="ORF">SMAX5B_021306</name>
</gene>
<evidence type="ECO:0000256" key="1">
    <source>
        <dbReference type="SAM" id="MobiDB-lite"/>
    </source>
</evidence>
<name>A0A2U9BLS7_SCOMX</name>
<organism evidence="2 3">
    <name type="scientific">Scophthalmus maximus</name>
    <name type="common">Turbot</name>
    <name type="synonym">Psetta maxima</name>
    <dbReference type="NCBI Taxonomy" id="52904"/>
    <lineage>
        <taxon>Eukaryota</taxon>
        <taxon>Metazoa</taxon>
        <taxon>Chordata</taxon>
        <taxon>Craniata</taxon>
        <taxon>Vertebrata</taxon>
        <taxon>Euteleostomi</taxon>
        <taxon>Actinopterygii</taxon>
        <taxon>Neopterygii</taxon>
        <taxon>Teleostei</taxon>
        <taxon>Neoteleostei</taxon>
        <taxon>Acanthomorphata</taxon>
        <taxon>Carangaria</taxon>
        <taxon>Pleuronectiformes</taxon>
        <taxon>Pleuronectoidei</taxon>
        <taxon>Scophthalmidae</taxon>
        <taxon>Scophthalmus</taxon>
    </lineage>
</organism>
<protein>
    <submittedName>
        <fullName evidence="2">Uncharacterized protein</fullName>
    </submittedName>
</protein>
<proteinExistence type="predicted"/>
<dbReference type="EMBL" id="CP026249">
    <property type="protein sequence ID" value="AWP04997.1"/>
    <property type="molecule type" value="Genomic_DNA"/>
</dbReference>
<evidence type="ECO:0000313" key="3">
    <source>
        <dbReference type="Proteomes" id="UP000246464"/>
    </source>
</evidence>
<dbReference type="AlphaFoldDB" id="A0A2U9BLS7"/>
<keyword evidence="3" id="KW-1185">Reference proteome</keyword>
<evidence type="ECO:0000313" key="2">
    <source>
        <dbReference type="EMBL" id="AWP04997.1"/>
    </source>
</evidence>
<sequence length="75" mass="8174">MSGLQTGHNSATTRFHQAHSMSRAGDGPTPYGRLKRSSSHSEESEDNETHQSPAPPPRCATIRSALCLRTNRQVS</sequence>
<accession>A0A2U9BLS7</accession>
<reference evidence="2 3" key="1">
    <citation type="submission" date="2017-12" db="EMBL/GenBank/DDBJ databases">
        <title>Integrating genomic resources of turbot (Scophthalmus maximus) in depth evaluation of genetic and physical mapping variation across individuals.</title>
        <authorList>
            <person name="Martinez P."/>
        </authorList>
    </citation>
    <scope>NUCLEOTIDE SEQUENCE [LARGE SCALE GENOMIC DNA]</scope>
</reference>
<feature type="compositionally biased region" description="Polar residues" evidence="1">
    <location>
        <begin position="1"/>
        <end position="15"/>
    </location>
</feature>